<proteinExistence type="predicted"/>
<name>A0ABN3PA32_9MICO</name>
<evidence type="ECO:0000313" key="2">
    <source>
        <dbReference type="EMBL" id="GAA2572927.1"/>
    </source>
</evidence>
<dbReference type="EMBL" id="BAAARI010000006">
    <property type="protein sequence ID" value="GAA2572927.1"/>
    <property type="molecule type" value="Genomic_DNA"/>
</dbReference>
<protein>
    <recommendedName>
        <fullName evidence="4">Transposase</fullName>
    </recommendedName>
</protein>
<sequence length="69" mass="7527">MTESKSVGGTVYLCAVKDVFSNRIAGTESTKGSAFPLSPLRSSRPFERDLNLAANLVRPTRDLDIERIA</sequence>
<evidence type="ECO:0008006" key="4">
    <source>
        <dbReference type="Google" id="ProtNLM"/>
    </source>
</evidence>
<gene>
    <name evidence="1" type="ORF">GCM10009862_04560</name>
    <name evidence="2" type="ORF">GCM10009862_09830</name>
</gene>
<accession>A0ABN3PA32</accession>
<reference evidence="2 3" key="1">
    <citation type="journal article" date="2019" name="Int. J. Syst. Evol. Microbiol.">
        <title>The Global Catalogue of Microorganisms (GCM) 10K type strain sequencing project: providing services to taxonomists for standard genome sequencing and annotation.</title>
        <authorList>
            <consortium name="The Broad Institute Genomics Platform"/>
            <consortium name="The Broad Institute Genome Sequencing Center for Infectious Disease"/>
            <person name="Wu L."/>
            <person name="Ma J."/>
        </authorList>
    </citation>
    <scope>NUCLEOTIDE SEQUENCE [LARGE SCALE GENOMIC DNA]</scope>
    <source>
        <strain evidence="2 3">JCM 16365</strain>
    </source>
</reference>
<reference evidence="2" key="2">
    <citation type="submission" date="2023-12" db="EMBL/GenBank/DDBJ databases">
        <authorList>
            <person name="Sun Q."/>
            <person name="Inoue M."/>
        </authorList>
    </citation>
    <scope>NUCLEOTIDE SEQUENCE</scope>
    <source>
        <strain evidence="2">JCM 16365</strain>
    </source>
</reference>
<evidence type="ECO:0000313" key="3">
    <source>
        <dbReference type="Proteomes" id="UP001500274"/>
    </source>
</evidence>
<dbReference type="Proteomes" id="UP001500274">
    <property type="component" value="Unassembled WGS sequence"/>
</dbReference>
<dbReference type="EMBL" id="BAAARI010000002">
    <property type="protein sequence ID" value="GAA2568893.1"/>
    <property type="molecule type" value="Genomic_DNA"/>
</dbReference>
<organism evidence="2 3">
    <name type="scientific">Microbacterium binotii</name>
    <dbReference type="NCBI Taxonomy" id="462710"/>
    <lineage>
        <taxon>Bacteria</taxon>
        <taxon>Bacillati</taxon>
        <taxon>Actinomycetota</taxon>
        <taxon>Actinomycetes</taxon>
        <taxon>Micrococcales</taxon>
        <taxon>Microbacteriaceae</taxon>
        <taxon>Microbacterium</taxon>
    </lineage>
</organism>
<keyword evidence="3" id="KW-1185">Reference proteome</keyword>
<evidence type="ECO:0000313" key="1">
    <source>
        <dbReference type="EMBL" id="GAA2568893.1"/>
    </source>
</evidence>
<comment type="caution">
    <text evidence="2">The sequence shown here is derived from an EMBL/GenBank/DDBJ whole genome shotgun (WGS) entry which is preliminary data.</text>
</comment>